<dbReference type="InterPro" id="IPR051057">
    <property type="entry name" value="PI-PLC_domain"/>
</dbReference>
<proteinExistence type="predicted"/>
<reference evidence="2" key="1">
    <citation type="journal article" date="2012" name="Nature">
        <title>The oyster genome reveals stress adaptation and complexity of shell formation.</title>
        <authorList>
            <person name="Zhang G."/>
            <person name="Fang X."/>
            <person name="Guo X."/>
            <person name="Li L."/>
            <person name="Luo R."/>
            <person name="Xu F."/>
            <person name="Yang P."/>
            <person name="Zhang L."/>
            <person name="Wang X."/>
            <person name="Qi H."/>
            <person name="Xiong Z."/>
            <person name="Que H."/>
            <person name="Xie Y."/>
            <person name="Holland P.W."/>
            <person name="Paps J."/>
            <person name="Zhu Y."/>
            <person name="Wu F."/>
            <person name="Chen Y."/>
            <person name="Wang J."/>
            <person name="Peng C."/>
            <person name="Meng J."/>
            <person name="Yang L."/>
            <person name="Liu J."/>
            <person name="Wen B."/>
            <person name="Zhang N."/>
            <person name="Huang Z."/>
            <person name="Zhu Q."/>
            <person name="Feng Y."/>
            <person name="Mount A."/>
            <person name="Hedgecock D."/>
            <person name="Xu Z."/>
            <person name="Liu Y."/>
            <person name="Domazet-Loso T."/>
            <person name="Du Y."/>
            <person name="Sun X."/>
            <person name="Zhang S."/>
            <person name="Liu B."/>
            <person name="Cheng P."/>
            <person name="Jiang X."/>
            <person name="Li J."/>
            <person name="Fan D."/>
            <person name="Wang W."/>
            <person name="Fu W."/>
            <person name="Wang T."/>
            <person name="Wang B."/>
            <person name="Zhang J."/>
            <person name="Peng Z."/>
            <person name="Li Y."/>
            <person name="Li N."/>
            <person name="Wang J."/>
            <person name="Chen M."/>
            <person name="He Y."/>
            <person name="Tan F."/>
            <person name="Song X."/>
            <person name="Zheng Q."/>
            <person name="Huang R."/>
            <person name="Yang H."/>
            <person name="Du X."/>
            <person name="Chen L."/>
            <person name="Yang M."/>
            <person name="Gaffney P.M."/>
            <person name="Wang S."/>
            <person name="Luo L."/>
            <person name="She Z."/>
            <person name="Ming Y."/>
            <person name="Huang W."/>
            <person name="Zhang S."/>
            <person name="Huang B."/>
            <person name="Zhang Y."/>
            <person name="Qu T."/>
            <person name="Ni P."/>
            <person name="Miao G."/>
            <person name="Wang J."/>
            <person name="Wang Q."/>
            <person name="Steinberg C.E."/>
            <person name="Wang H."/>
            <person name="Li N."/>
            <person name="Qian L."/>
            <person name="Zhang G."/>
            <person name="Li Y."/>
            <person name="Yang H."/>
            <person name="Liu X."/>
            <person name="Wang J."/>
            <person name="Yin Y."/>
            <person name="Wang J."/>
        </authorList>
    </citation>
    <scope>NUCLEOTIDE SEQUENCE [LARGE SCALE GENOMIC DNA]</scope>
    <source>
        <strain evidence="2">05x7-T-G4-1.051#20</strain>
    </source>
</reference>
<dbReference type="FunCoup" id="K1RBM8">
    <property type="interactions" value="120"/>
</dbReference>
<dbReference type="SMART" id="SM00148">
    <property type="entry name" value="PLCXc"/>
    <property type="match status" value="1"/>
</dbReference>
<dbReference type="OrthoDB" id="1046782at2759"/>
<dbReference type="InterPro" id="IPR042158">
    <property type="entry name" value="PLCXD1/2/3"/>
</dbReference>
<evidence type="ECO:0000313" key="2">
    <source>
        <dbReference type="EMBL" id="EKC43143.1"/>
    </source>
</evidence>
<protein>
    <submittedName>
        <fullName evidence="2">PI-PLC X domain-containing protein 3</fullName>
    </submittedName>
</protein>
<accession>K1RBM8</accession>
<dbReference type="HOGENOM" id="CLU_051926_0_0_1"/>
<dbReference type="PANTHER" id="PTHR13593:SF113">
    <property type="entry name" value="SI:DKEY-266F7.9"/>
    <property type="match status" value="1"/>
</dbReference>
<dbReference type="SUPFAM" id="SSF51695">
    <property type="entry name" value="PLC-like phosphodiesterases"/>
    <property type="match status" value="1"/>
</dbReference>
<dbReference type="InParanoid" id="K1RBM8"/>
<dbReference type="InterPro" id="IPR017946">
    <property type="entry name" value="PLC-like_Pdiesterase_TIM-brl"/>
</dbReference>
<feature type="domain" description="Phosphatidylinositol-specific phospholipase C X" evidence="1">
    <location>
        <begin position="16"/>
        <end position="190"/>
    </location>
</feature>
<dbReference type="Pfam" id="PF00388">
    <property type="entry name" value="PI-PLC-X"/>
    <property type="match status" value="1"/>
</dbReference>
<dbReference type="Gene3D" id="3.20.20.190">
    <property type="entry name" value="Phosphatidylinositol (PI) phosphodiesterase"/>
    <property type="match status" value="1"/>
</dbReference>
<dbReference type="AlphaFoldDB" id="K1RBM8"/>
<dbReference type="CDD" id="cd08616">
    <property type="entry name" value="PI-PLCXD1c"/>
    <property type="match status" value="1"/>
</dbReference>
<dbReference type="PANTHER" id="PTHR13593">
    <property type="match status" value="1"/>
</dbReference>
<dbReference type="GO" id="GO:0008081">
    <property type="term" value="F:phosphoric diester hydrolase activity"/>
    <property type="evidence" value="ECO:0007669"/>
    <property type="project" value="InterPro"/>
</dbReference>
<dbReference type="InterPro" id="IPR000909">
    <property type="entry name" value="PLipase_C_PInositol-sp_X_dom"/>
</dbReference>
<dbReference type="KEGG" id="crg:105343794"/>
<evidence type="ECO:0000259" key="1">
    <source>
        <dbReference type="SMART" id="SM00148"/>
    </source>
</evidence>
<gene>
    <name evidence="2" type="ORF">CGI_10021158</name>
</gene>
<sequence>MSENSFKTWMADLPQETTRVPLCSLAIPGSHDSGAYWLDRAGGIAEDEPSIIRTLANSCCCGISVVYQWALTQNLSVKGQLEHGVRYLDLRLCGRPGSPDVHVAHGLYGHRLHDILLEIKEFLDENQKEFIILDFNHFHNMTSVDHREVLILIIKIFGVQILGGDTPMSAWSITLDNLWKTPARLMVFYGHPARNEFSFFWSEEYLQSPWANTTSSSALVRFHENNYYQSVRRGEGEFYVWQGVLTPSTGTVIGNLCSSLERKLVPRATSAFLKWIKDKVPSRVGINICCADFVEKYNFIPSILSLNKNIQT</sequence>
<name>K1RBM8_MAGGI</name>
<dbReference type="EMBL" id="JH817943">
    <property type="protein sequence ID" value="EKC43143.1"/>
    <property type="molecule type" value="Genomic_DNA"/>
</dbReference>
<dbReference type="GO" id="GO:0006629">
    <property type="term" value="P:lipid metabolic process"/>
    <property type="evidence" value="ECO:0007669"/>
    <property type="project" value="InterPro"/>
</dbReference>
<dbReference type="PROSITE" id="PS50007">
    <property type="entry name" value="PIPLC_X_DOMAIN"/>
    <property type="match status" value="1"/>
</dbReference>
<organism evidence="2">
    <name type="scientific">Magallana gigas</name>
    <name type="common">Pacific oyster</name>
    <name type="synonym">Crassostrea gigas</name>
    <dbReference type="NCBI Taxonomy" id="29159"/>
    <lineage>
        <taxon>Eukaryota</taxon>
        <taxon>Metazoa</taxon>
        <taxon>Spiralia</taxon>
        <taxon>Lophotrochozoa</taxon>
        <taxon>Mollusca</taxon>
        <taxon>Bivalvia</taxon>
        <taxon>Autobranchia</taxon>
        <taxon>Pteriomorphia</taxon>
        <taxon>Ostreida</taxon>
        <taxon>Ostreoidea</taxon>
        <taxon>Ostreidae</taxon>
        <taxon>Magallana</taxon>
    </lineage>
</organism>